<accession>A0ABM8AKT3</accession>
<dbReference type="EMBL" id="AP026562">
    <property type="protein sequence ID" value="BDP44329.1"/>
    <property type="molecule type" value="Genomic_DNA"/>
</dbReference>
<dbReference type="Proteomes" id="UP001064971">
    <property type="component" value="Plasmid pDAETH-2"/>
</dbReference>
<gene>
    <name evidence="1" type="ORF">DAETH_42980</name>
</gene>
<keyword evidence="2" id="KW-1185">Reference proteome</keyword>
<evidence type="ECO:0000313" key="2">
    <source>
        <dbReference type="Proteomes" id="UP001064971"/>
    </source>
</evidence>
<protein>
    <submittedName>
        <fullName evidence="1">Uncharacterized protein</fullName>
    </submittedName>
</protein>
<reference evidence="1" key="1">
    <citation type="submission" date="2022-07" db="EMBL/GenBank/DDBJ databases">
        <title>Complete Genome Sequence of the Radioresistant Bacterium Deinococcus aetherius ST0316, Isolated from the Air Dust collected in Lower Stratosphere above Japan.</title>
        <authorList>
            <person name="Satoh K."/>
            <person name="Hagiwara K."/>
            <person name="Katsumata K."/>
            <person name="Kubo A."/>
            <person name="Yokobori S."/>
            <person name="Yamagishi A."/>
            <person name="Oono Y."/>
            <person name="Narumi I."/>
        </authorList>
    </citation>
    <scope>NUCLEOTIDE SEQUENCE</scope>
    <source>
        <strain evidence="1">ST0316</strain>
        <plasmid evidence="1">pDAETH-2</plasmid>
    </source>
</reference>
<geneLocation type="plasmid" evidence="1 2">
    <name>pDAETH-2</name>
</geneLocation>
<name>A0ABM8AKT3_9DEIO</name>
<organism evidence="1 2">
    <name type="scientific">Deinococcus aetherius</name>
    <dbReference type="NCBI Taxonomy" id="200252"/>
    <lineage>
        <taxon>Bacteria</taxon>
        <taxon>Thermotogati</taxon>
        <taxon>Deinococcota</taxon>
        <taxon>Deinococci</taxon>
        <taxon>Deinococcales</taxon>
        <taxon>Deinococcaceae</taxon>
        <taxon>Deinococcus</taxon>
    </lineage>
</organism>
<proteinExistence type="predicted"/>
<sequence>MLHSVEHGEFSNGCPVTPKLVSMDELRNLELTEQTSEEGSGSLRIPVWLKQEVEYHAMLVDGPP</sequence>
<keyword evidence="1" id="KW-0614">Plasmid</keyword>
<evidence type="ECO:0000313" key="1">
    <source>
        <dbReference type="EMBL" id="BDP44329.1"/>
    </source>
</evidence>